<sequence length="350" mass="40131">MFKIDSILEIPNNFYYDRYCVFHHNITLKVENGFTVNSKVSKFPLLTGLYNSMKRLYEGKYAPAQVSLINSSDRIRKVKLVSKIHGLSKKFEINVNIRPHEYKSLPILPFLDEKKILEINEITTKNLEINIYENNKRIYSETTEIVVHPVESFIYHFQDQGSSFKTYLFQLLACYCTPHTREIEKIISEASKSVGRILGTLSNNFNKMINELEAIYNVLSKDMTYVTRSFNFSLDNKNDGQRISLPSTTLELKSGNCIDLSLLLASAYESCKHEVELVLIPGHAFLAVKLTGMWVYIEATCLGNSSFKKALEIGTSQFDKYFNNHNEPKTSGARMVSLRLARENGILPFE</sequence>
<evidence type="ECO:0000313" key="1">
    <source>
        <dbReference type="EMBL" id="KGR77598.1"/>
    </source>
</evidence>
<accession>A0A0A3I4J0</accession>
<dbReference type="Proteomes" id="UP000030416">
    <property type="component" value="Unassembled WGS sequence"/>
</dbReference>
<keyword evidence="2" id="KW-1185">Reference proteome</keyword>
<dbReference type="EMBL" id="JPVN01000017">
    <property type="protein sequence ID" value="KGR77598.1"/>
    <property type="molecule type" value="Genomic_DNA"/>
</dbReference>
<dbReference type="STRING" id="1384049.CD29_14155"/>
<dbReference type="OrthoDB" id="9757917at2"/>
<dbReference type="RefSeq" id="WP_036187914.1">
    <property type="nucleotide sequence ID" value="NZ_AVDA01000017.1"/>
</dbReference>
<evidence type="ECO:0000313" key="2">
    <source>
        <dbReference type="Proteomes" id="UP000030416"/>
    </source>
</evidence>
<gene>
    <name evidence="1" type="ORF">CD29_14155</name>
</gene>
<comment type="caution">
    <text evidence="1">The sequence shown here is derived from an EMBL/GenBank/DDBJ whole genome shotgun (WGS) entry which is preliminary data.</text>
</comment>
<dbReference type="eggNOG" id="COG1305">
    <property type="taxonomic scope" value="Bacteria"/>
</dbReference>
<dbReference type="AlphaFoldDB" id="A0A0A3I4J0"/>
<dbReference type="InterPro" id="IPR038765">
    <property type="entry name" value="Papain-like_cys_pep_sf"/>
</dbReference>
<dbReference type="Gene3D" id="3.10.620.30">
    <property type="match status" value="1"/>
</dbReference>
<reference evidence="1 2" key="1">
    <citation type="submission" date="2014-02" db="EMBL/GenBank/DDBJ databases">
        <title>Draft genome sequence of Lysinibacillus manganicus DSM 26584T.</title>
        <authorList>
            <person name="Zhang F."/>
            <person name="Wang G."/>
            <person name="Zhang L."/>
        </authorList>
    </citation>
    <scope>NUCLEOTIDE SEQUENCE [LARGE SCALE GENOMIC DNA]</scope>
    <source>
        <strain evidence="1 2">DSM 26584</strain>
    </source>
</reference>
<dbReference type="SUPFAM" id="SSF54001">
    <property type="entry name" value="Cysteine proteinases"/>
    <property type="match status" value="1"/>
</dbReference>
<name>A0A0A3I4J0_9BACL</name>
<proteinExistence type="predicted"/>
<evidence type="ECO:0008006" key="3">
    <source>
        <dbReference type="Google" id="ProtNLM"/>
    </source>
</evidence>
<protein>
    <recommendedName>
        <fullName evidence="3">Transglutaminase-like domain-containing protein</fullName>
    </recommendedName>
</protein>
<organism evidence="1 2">
    <name type="scientific">Ureibacillus manganicus DSM 26584</name>
    <dbReference type="NCBI Taxonomy" id="1384049"/>
    <lineage>
        <taxon>Bacteria</taxon>
        <taxon>Bacillati</taxon>
        <taxon>Bacillota</taxon>
        <taxon>Bacilli</taxon>
        <taxon>Bacillales</taxon>
        <taxon>Caryophanaceae</taxon>
        <taxon>Ureibacillus</taxon>
    </lineage>
</organism>